<dbReference type="NCBIfam" id="TIGR04183">
    <property type="entry name" value="Por_Secre_tail"/>
    <property type="match status" value="1"/>
</dbReference>
<keyword evidence="1 3" id="KW-0732">Signal</keyword>
<dbReference type="Gene3D" id="2.60.40.10">
    <property type="entry name" value="Immunoglobulins"/>
    <property type="match status" value="1"/>
</dbReference>
<dbReference type="PANTHER" id="PTHR11905">
    <property type="entry name" value="ADAM A DISINTEGRIN AND METALLOPROTEASE DOMAIN"/>
    <property type="match status" value="1"/>
</dbReference>
<dbReference type="Pfam" id="PF13583">
    <property type="entry name" value="Reprolysin_4"/>
    <property type="match status" value="1"/>
</dbReference>
<keyword evidence="6" id="KW-1185">Reference proteome</keyword>
<name>A0ABU2YIC6_9FLAO</name>
<organism evidence="5 6">
    <name type="scientific">Microcosmobacter mediterraneus</name>
    <dbReference type="NCBI Taxonomy" id="3075607"/>
    <lineage>
        <taxon>Bacteria</taxon>
        <taxon>Pseudomonadati</taxon>
        <taxon>Bacteroidota</taxon>
        <taxon>Flavobacteriia</taxon>
        <taxon>Flavobacteriales</taxon>
        <taxon>Flavobacteriaceae</taxon>
        <taxon>Microcosmobacter</taxon>
    </lineage>
</organism>
<feature type="region of interest" description="Disordered" evidence="2">
    <location>
        <begin position="473"/>
        <end position="492"/>
    </location>
</feature>
<proteinExistence type="predicted"/>
<evidence type="ECO:0000313" key="5">
    <source>
        <dbReference type="EMBL" id="MDT0557931.1"/>
    </source>
</evidence>
<evidence type="ECO:0000256" key="2">
    <source>
        <dbReference type="SAM" id="MobiDB-lite"/>
    </source>
</evidence>
<feature type="compositionally biased region" description="Polar residues" evidence="2">
    <location>
        <begin position="420"/>
        <end position="429"/>
    </location>
</feature>
<gene>
    <name evidence="5" type="ORF">RM697_04695</name>
</gene>
<sequence>MKKKKKNIYLSFMMLALFSLGSFAQQSKGLWFKITQEKITSDVLTRTSMPIDAEYYQLNIEALKGQLETVPERQSGIKSNTILDFPNADGSLESFRVMEASIMASELQAEYPEIRSYVGQSIENPSSLIRFSLTPLGLHTMTLSENGTQLIDPYTNDGFYMVYKKTSLPNSENILECGVNDDIEYLENINSRLENSFQRDANDGQMRTYRLALGSSREYTNFHGGTVAGALAAMVVSMTRVNGVYERELSITMEIIADNDDLISTNINSIFINSANVINTSTGTMNGIVGSGSYDIGHVFTTGSGGVAFLGSVCTSSKGGGTTGLSSPVGDFFDIDFVAHEIGHQFGATHTFNGSSANCAGGNRSPSTAYEPGSGSTIMAYAGICPPQNVQSNSNDYFHQASIDQIWTFVTLDDGDDCDSTSPSGNSAPTADAGANYSIPIRTPYKLTGSSTDPDGTTSHTYCWEQYDLGPAGLPSNTSPTGPLVRSFSPTTSPTRYVPRLEDVVSNGGNSTTWEVLTLLARPINFRLTVRDNDAAGGQTDSDLMTINTVQSGFFTVTSQNVPGITYDGNSTQTVTWNVAGTNANGINAAEMRILLSTDGGVTFDTVLAANTPNDGSHDVQLPNVDSANCRIIVEAVGNIFYNINLSEFEIEAQLSVEDNFLTNLNIYPNPNKGEFTITFDSFTNDDVTLDIYDIRGRYVYSNTITNNGTINEQISLASAQSGLYLVRLSSSNKSITKKLIIN</sequence>
<dbReference type="Pfam" id="PF18962">
    <property type="entry name" value="Por_Secre_tail"/>
    <property type="match status" value="1"/>
</dbReference>
<evidence type="ECO:0000259" key="4">
    <source>
        <dbReference type="Pfam" id="PF18962"/>
    </source>
</evidence>
<dbReference type="InterPro" id="IPR026444">
    <property type="entry name" value="Secre_tail"/>
</dbReference>
<reference evidence="5 6" key="1">
    <citation type="submission" date="2023-09" db="EMBL/GenBank/DDBJ databases">
        <authorList>
            <person name="Rey-Velasco X."/>
        </authorList>
    </citation>
    <scope>NUCLEOTIDE SEQUENCE [LARGE SCALE GENOMIC DNA]</scope>
    <source>
        <strain evidence="5 6">W332</strain>
    </source>
</reference>
<accession>A0ABU2YIC6</accession>
<evidence type="ECO:0000256" key="3">
    <source>
        <dbReference type="SAM" id="SignalP"/>
    </source>
</evidence>
<dbReference type="PANTHER" id="PTHR11905:SF159">
    <property type="entry name" value="ADAM METALLOPROTEASE"/>
    <property type="match status" value="1"/>
</dbReference>
<protein>
    <submittedName>
        <fullName evidence="5">M12 family metallo-peptidase</fullName>
    </submittedName>
</protein>
<dbReference type="Gene3D" id="3.40.390.10">
    <property type="entry name" value="Collagenase (Catalytic Domain)"/>
    <property type="match status" value="1"/>
</dbReference>
<dbReference type="Proteomes" id="UP001259492">
    <property type="component" value="Unassembled WGS sequence"/>
</dbReference>
<feature type="region of interest" description="Disordered" evidence="2">
    <location>
        <begin position="417"/>
        <end position="436"/>
    </location>
</feature>
<evidence type="ECO:0000256" key="1">
    <source>
        <dbReference type="ARBA" id="ARBA00022729"/>
    </source>
</evidence>
<dbReference type="InterPro" id="IPR013783">
    <property type="entry name" value="Ig-like_fold"/>
</dbReference>
<feature type="domain" description="Secretion system C-terminal sorting" evidence="4">
    <location>
        <begin position="667"/>
        <end position="742"/>
    </location>
</feature>
<dbReference type="EMBL" id="JAVRIA010000002">
    <property type="protein sequence ID" value="MDT0557931.1"/>
    <property type="molecule type" value="Genomic_DNA"/>
</dbReference>
<feature type="chain" id="PRO_5047258479" evidence="3">
    <location>
        <begin position="25"/>
        <end position="743"/>
    </location>
</feature>
<dbReference type="SUPFAM" id="SSF55486">
    <property type="entry name" value="Metalloproteases ('zincins'), catalytic domain"/>
    <property type="match status" value="1"/>
</dbReference>
<comment type="caution">
    <text evidence="5">The sequence shown here is derived from an EMBL/GenBank/DDBJ whole genome shotgun (WGS) entry which is preliminary data.</text>
</comment>
<feature type="signal peptide" evidence="3">
    <location>
        <begin position="1"/>
        <end position="24"/>
    </location>
</feature>
<dbReference type="InterPro" id="IPR024079">
    <property type="entry name" value="MetalloPept_cat_dom_sf"/>
</dbReference>
<evidence type="ECO:0000313" key="6">
    <source>
        <dbReference type="Proteomes" id="UP001259492"/>
    </source>
</evidence>
<dbReference type="RefSeq" id="WP_311426705.1">
    <property type="nucleotide sequence ID" value="NZ_JAVRIA010000002.1"/>
</dbReference>